<sequence length="236" mass="26060">MFSSETNLPEEQIEILNNFLSQFQALQESFSNALSLVENNLNEKLSTEIGHALAHADAAIKAPGEEIRGFMDTQVVLKAKIIAKHRAAQASERRVSRTGTRASMYAPDVTNEDTASRTQSGNPLIMLKVKEPQPFSGKANQCNAFFSQLTMVLSGNPLRFESEQVKIFYAISYMTHAAFAYMEPYLQNIDSPNPPEILFSSPVFKDTRIKAFGDTNPVVNAEASIRALKQNGPVSV</sequence>
<name>A0A0B7MZS8_9FUNG</name>
<gene>
    <name evidence="1" type="primary">PARPA_01953.1 scaffold 1908</name>
</gene>
<dbReference type="Proteomes" id="UP000054107">
    <property type="component" value="Unassembled WGS sequence"/>
</dbReference>
<dbReference type="AlphaFoldDB" id="A0A0B7MZS8"/>
<protein>
    <recommendedName>
        <fullName evidence="3">DUF4939 domain-containing protein</fullName>
    </recommendedName>
</protein>
<evidence type="ECO:0008006" key="3">
    <source>
        <dbReference type="Google" id="ProtNLM"/>
    </source>
</evidence>
<organism evidence="1 2">
    <name type="scientific">Parasitella parasitica</name>
    <dbReference type="NCBI Taxonomy" id="35722"/>
    <lineage>
        <taxon>Eukaryota</taxon>
        <taxon>Fungi</taxon>
        <taxon>Fungi incertae sedis</taxon>
        <taxon>Mucoromycota</taxon>
        <taxon>Mucoromycotina</taxon>
        <taxon>Mucoromycetes</taxon>
        <taxon>Mucorales</taxon>
        <taxon>Mucorineae</taxon>
        <taxon>Mucoraceae</taxon>
        <taxon>Parasitella</taxon>
    </lineage>
</organism>
<evidence type="ECO:0000313" key="1">
    <source>
        <dbReference type="EMBL" id="CEP08613.1"/>
    </source>
</evidence>
<accession>A0A0B7MZS8</accession>
<dbReference type="EMBL" id="LN719792">
    <property type="protein sequence ID" value="CEP08613.1"/>
    <property type="molecule type" value="Genomic_DNA"/>
</dbReference>
<dbReference type="OrthoDB" id="2266810at2759"/>
<keyword evidence="2" id="KW-1185">Reference proteome</keyword>
<proteinExistence type="predicted"/>
<reference evidence="1 2" key="1">
    <citation type="submission" date="2014-09" db="EMBL/GenBank/DDBJ databases">
        <authorList>
            <person name="Ellenberger Sabrina"/>
        </authorList>
    </citation>
    <scope>NUCLEOTIDE SEQUENCE [LARGE SCALE GENOMIC DNA]</scope>
    <source>
        <strain evidence="1 2">CBS 412.66</strain>
    </source>
</reference>
<evidence type="ECO:0000313" key="2">
    <source>
        <dbReference type="Proteomes" id="UP000054107"/>
    </source>
</evidence>